<evidence type="ECO:0000259" key="2">
    <source>
        <dbReference type="PROSITE" id="PS50089"/>
    </source>
</evidence>
<dbReference type="PANTHER" id="PTHR46359">
    <property type="entry name" value="GEO07743P1"/>
    <property type="match status" value="1"/>
</dbReference>
<dbReference type="OrthoDB" id="8062037at2759"/>
<feature type="domain" description="RING-type" evidence="2">
    <location>
        <begin position="26"/>
        <end position="68"/>
    </location>
</feature>
<keyword evidence="1" id="KW-0863">Zinc-finger</keyword>
<dbReference type="Pfam" id="PF13639">
    <property type="entry name" value="zf-RING_2"/>
    <property type="match status" value="1"/>
</dbReference>
<keyword evidence="4" id="KW-1185">Reference proteome</keyword>
<dbReference type="EMBL" id="CM017321">
    <property type="protein sequence ID" value="KAE7996404.1"/>
    <property type="molecule type" value="Genomic_DNA"/>
</dbReference>
<dbReference type="InterPro" id="IPR013083">
    <property type="entry name" value="Znf_RING/FYVE/PHD"/>
</dbReference>
<evidence type="ECO:0000256" key="1">
    <source>
        <dbReference type="PROSITE-ProRule" id="PRU00175"/>
    </source>
</evidence>
<dbReference type="Proteomes" id="UP000327013">
    <property type="component" value="Chromosome 1"/>
</dbReference>
<evidence type="ECO:0000313" key="4">
    <source>
        <dbReference type="Proteomes" id="UP000327013"/>
    </source>
</evidence>
<dbReference type="AlphaFoldDB" id="A0A5N6QDG7"/>
<dbReference type="InterPro" id="IPR052804">
    <property type="entry name" value="UEC_component"/>
</dbReference>
<dbReference type="SMART" id="SM00184">
    <property type="entry name" value="RING"/>
    <property type="match status" value="1"/>
</dbReference>
<proteinExistence type="predicted"/>
<organism evidence="3 4">
    <name type="scientific">Carpinus fangiana</name>
    <dbReference type="NCBI Taxonomy" id="176857"/>
    <lineage>
        <taxon>Eukaryota</taxon>
        <taxon>Viridiplantae</taxon>
        <taxon>Streptophyta</taxon>
        <taxon>Embryophyta</taxon>
        <taxon>Tracheophyta</taxon>
        <taxon>Spermatophyta</taxon>
        <taxon>Magnoliopsida</taxon>
        <taxon>eudicotyledons</taxon>
        <taxon>Gunneridae</taxon>
        <taxon>Pentapetalae</taxon>
        <taxon>rosids</taxon>
        <taxon>fabids</taxon>
        <taxon>Fagales</taxon>
        <taxon>Betulaceae</taxon>
        <taxon>Carpinus</taxon>
    </lineage>
</organism>
<dbReference type="PROSITE" id="PS50089">
    <property type="entry name" value="ZF_RING_2"/>
    <property type="match status" value="1"/>
</dbReference>
<dbReference type="InterPro" id="IPR001841">
    <property type="entry name" value="Znf_RING"/>
</dbReference>
<protein>
    <recommendedName>
        <fullName evidence="2">RING-type domain-containing protein</fullName>
    </recommendedName>
</protein>
<sequence length="76" mass="8265">MAAIIQRFPVFTFVSGGESGFGATQCSICLTDFAVGEHLRILPCGHMYHRKCLKQLVASGSMTCPDCRHNFGNNNA</sequence>
<dbReference type="PANTHER" id="PTHR46359:SF2">
    <property type="entry name" value="GEO07743P1"/>
    <property type="match status" value="1"/>
</dbReference>
<evidence type="ECO:0000313" key="3">
    <source>
        <dbReference type="EMBL" id="KAE7996404.1"/>
    </source>
</evidence>
<accession>A0A5N6QDG7</accession>
<keyword evidence="1" id="KW-0479">Metal-binding</keyword>
<name>A0A5N6QDG7_9ROSI</name>
<reference evidence="3 4" key="1">
    <citation type="submission" date="2019-06" db="EMBL/GenBank/DDBJ databases">
        <title>A chromosomal-level reference genome of Carpinus fangiana (Coryloideae, Betulaceae).</title>
        <authorList>
            <person name="Yang X."/>
            <person name="Wang Z."/>
            <person name="Zhang L."/>
            <person name="Hao G."/>
            <person name="Liu J."/>
            <person name="Yang Y."/>
        </authorList>
    </citation>
    <scope>NUCLEOTIDE SEQUENCE [LARGE SCALE GENOMIC DNA]</scope>
    <source>
        <strain evidence="3">Cfa_2016G</strain>
        <tissue evidence="3">Leaf</tissue>
    </source>
</reference>
<dbReference type="GO" id="GO:0008270">
    <property type="term" value="F:zinc ion binding"/>
    <property type="evidence" value="ECO:0007669"/>
    <property type="project" value="UniProtKB-KW"/>
</dbReference>
<dbReference type="SUPFAM" id="SSF57850">
    <property type="entry name" value="RING/U-box"/>
    <property type="match status" value="1"/>
</dbReference>
<gene>
    <name evidence="3" type="ORF">FH972_001133</name>
</gene>
<dbReference type="Gene3D" id="3.30.40.10">
    <property type="entry name" value="Zinc/RING finger domain, C3HC4 (zinc finger)"/>
    <property type="match status" value="1"/>
</dbReference>
<keyword evidence="1" id="KW-0862">Zinc</keyword>